<sequence length="180" mass="21006">MVKAKIIEPETPLQKKKKRNFIDPQFKLGLINSVVIDRLPIYQAAILHKIKYSSAKHIVRNYLSDKDNFFSKQKKKCRSIIENNSRIIVDVNSGKIKIINSSHTILQTNQQQCNNQTIVNDVLSDLSHQLLKEIMKSQNSYLKYQQCFKLQLPQIYLSFDQQLSKFKTILSTQHQLMNLT</sequence>
<protein>
    <submittedName>
        <fullName evidence="1">Uncharacterized protein</fullName>
    </submittedName>
</protein>
<dbReference type="KEGG" id="ptm:GSPATT00002773001"/>
<dbReference type="RefSeq" id="XP_001452770.1">
    <property type="nucleotide sequence ID" value="XM_001452733.1"/>
</dbReference>
<keyword evidence="2" id="KW-1185">Reference proteome</keyword>
<reference evidence="1 2" key="1">
    <citation type="journal article" date="2006" name="Nature">
        <title>Global trends of whole-genome duplications revealed by the ciliate Paramecium tetraurelia.</title>
        <authorList>
            <consortium name="Genoscope"/>
            <person name="Aury J.-M."/>
            <person name="Jaillon O."/>
            <person name="Duret L."/>
            <person name="Noel B."/>
            <person name="Jubin C."/>
            <person name="Porcel B.M."/>
            <person name="Segurens B."/>
            <person name="Daubin V."/>
            <person name="Anthouard V."/>
            <person name="Aiach N."/>
            <person name="Arnaiz O."/>
            <person name="Billaut A."/>
            <person name="Beisson J."/>
            <person name="Blanc I."/>
            <person name="Bouhouche K."/>
            <person name="Camara F."/>
            <person name="Duharcourt S."/>
            <person name="Guigo R."/>
            <person name="Gogendeau D."/>
            <person name="Katinka M."/>
            <person name="Keller A.-M."/>
            <person name="Kissmehl R."/>
            <person name="Klotz C."/>
            <person name="Koll F."/>
            <person name="Le Moue A."/>
            <person name="Lepere C."/>
            <person name="Malinsky S."/>
            <person name="Nowacki M."/>
            <person name="Nowak J.K."/>
            <person name="Plattner H."/>
            <person name="Poulain J."/>
            <person name="Ruiz F."/>
            <person name="Serrano V."/>
            <person name="Zagulski M."/>
            <person name="Dessen P."/>
            <person name="Betermier M."/>
            <person name="Weissenbach J."/>
            <person name="Scarpelli C."/>
            <person name="Schachter V."/>
            <person name="Sperling L."/>
            <person name="Meyer E."/>
            <person name="Cohen J."/>
            <person name="Wincker P."/>
        </authorList>
    </citation>
    <scope>NUCLEOTIDE SEQUENCE [LARGE SCALE GENOMIC DNA]</scope>
    <source>
        <strain evidence="1 2">Stock d4-2</strain>
    </source>
</reference>
<dbReference type="OMA" id="TQHQLMN"/>
<accession>A0DQQ6</accession>
<evidence type="ECO:0000313" key="1">
    <source>
        <dbReference type="EMBL" id="CAK85373.1"/>
    </source>
</evidence>
<evidence type="ECO:0000313" key="2">
    <source>
        <dbReference type="Proteomes" id="UP000000600"/>
    </source>
</evidence>
<dbReference type="OrthoDB" id="302991at2759"/>
<dbReference type="Proteomes" id="UP000000600">
    <property type="component" value="Unassembled WGS sequence"/>
</dbReference>
<dbReference type="GeneID" id="5038555"/>
<organism evidence="1 2">
    <name type="scientific">Paramecium tetraurelia</name>
    <dbReference type="NCBI Taxonomy" id="5888"/>
    <lineage>
        <taxon>Eukaryota</taxon>
        <taxon>Sar</taxon>
        <taxon>Alveolata</taxon>
        <taxon>Ciliophora</taxon>
        <taxon>Intramacronucleata</taxon>
        <taxon>Oligohymenophorea</taxon>
        <taxon>Peniculida</taxon>
        <taxon>Parameciidae</taxon>
        <taxon>Paramecium</taxon>
    </lineage>
</organism>
<dbReference type="AlphaFoldDB" id="A0DQQ6"/>
<name>A0DQQ6_PARTE</name>
<dbReference type="EMBL" id="CT868540">
    <property type="protein sequence ID" value="CAK85373.1"/>
    <property type="molecule type" value="Genomic_DNA"/>
</dbReference>
<gene>
    <name evidence="1" type="ORF">GSPATT00002773001</name>
</gene>
<proteinExistence type="predicted"/>
<dbReference type="HOGENOM" id="CLU_125238_0_0_1"/>
<dbReference type="InParanoid" id="A0DQQ6"/>